<organism evidence="3 4">
    <name type="scientific">Neodiprion lecontei</name>
    <name type="common">Redheaded pine sawfly</name>
    <dbReference type="NCBI Taxonomy" id="441921"/>
    <lineage>
        <taxon>Eukaryota</taxon>
        <taxon>Metazoa</taxon>
        <taxon>Ecdysozoa</taxon>
        <taxon>Arthropoda</taxon>
        <taxon>Hexapoda</taxon>
        <taxon>Insecta</taxon>
        <taxon>Pterygota</taxon>
        <taxon>Neoptera</taxon>
        <taxon>Endopterygota</taxon>
        <taxon>Hymenoptera</taxon>
        <taxon>Tenthredinoidea</taxon>
        <taxon>Diprionidae</taxon>
        <taxon>Diprioninae</taxon>
        <taxon>Neodiprion</taxon>
    </lineage>
</organism>
<dbReference type="RefSeq" id="XP_046602612.1">
    <property type="nucleotide sequence ID" value="XM_046746656.1"/>
</dbReference>
<dbReference type="SUPFAM" id="SSF53098">
    <property type="entry name" value="Ribonuclease H-like"/>
    <property type="match status" value="1"/>
</dbReference>
<evidence type="ECO:0000313" key="4">
    <source>
        <dbReference type="RefSeq" id="XP_046602612.1"/>
    </source>
</evidence>
<feature type="region of interest" description="Disordered" evidence="1">
    <location>
        <begin position="40"/>
        <end position="67"/>
    </location>
</feature>
<proteinExistence type="predicted"/>
<dbReference type="PANTHER" id="PTHR45749">
    <property type="match status" value="1"/>
</dbReference>
<dbReference type="InterPro" id="IPR006580">
    <property type="entry name" value="Znf_TTF"/>
</dbReference>
<name>A0ABM3GQR6_NEOLC</name>
<sequence>MNKPKDLSGSQKRKLKKARCEADKKSAVFFQGYVKRLRSDNEGGECSQTTDDLDPACPPSKDAVDSDGNLVAQSVNTGDMTIATDRNNLAEKVIEKDSTVSNIDWQDPAKWPNNISDSSRVAMVKLGPTKIDRNTIFPFDTDRRRFTIENCYRTLKNGEKMERSWLIYSETKDSVYCFCCKLFGLRNIPTQLQSTGFRSWRHLQDSLSSHEKSKMHIECMTDWKELKVRLDCRKTIDDENQNLIQREETYWKQVLERLVEIIKHLAKRNMAFRGSVDRLYEPNNGNFLSQVELMAKFDPILSEHVRRVQSGDLQRVHYLGKETQNEFIDILGNAIFKEISRRVVAAKYYSIILDCTSDISHEEQMTAVVRFVTVSKNTVEICEHFIGFVVVDDTTGKGLYETLLDILKSNNLELNNCQGQGYDNGSNMKGKNSGVQARILKDNKRAFFVSCSCHNLNLVVSDAGHSSVTAELFFGVLQRLFAVFAASTQRWQILKEHVNISVKSLPETRWEGKINAVKAVRFQIAEIRDALQELCRMSQGKDAKLRSELRGLCFEIESLSFLIRLVVWYDVLQVINKISKASQCPKVDLHTAMNMIDGALLQLQTFRESGFKTCIATAKKMAEKLDISQTLPESRTPRKRRFFDYESQHDERPSDPMKRLEIEFFNKLCDIAISSLRERFEMTQNVCEPFSIIRNSDNFMRLDRTQILTKSKALENYMTGEDENNDIDGRELAEELESLKAYFVAAGMTDLSALVMISHIIDKGLDEIYPNFTVTLRIFLTLPVTSASGERTFSKLKLIKTYLRSTMCQDRLNGLAAMSIEHGICNELNFSDIIASFANKKSRKVPL</sequence>
<dbReference type="PANTHER" id="PTHR45749:SF35">
    <property type="entry name" value="AC-LIKE TRANSPOSASE-RELATED"/>
    <property type="match status" value="1"/>
</dbReference>
<dbReference type="SMART" id="SM00597">
    <property type="entry name" value="ZnF_TTF"/>
    <property type="match status" value="1"/>
</dbReference>
<evidence type="ECO:0000313" key="3">
    <source>
        <dbReference type="Proteomes" id="UP000829291"/>
    </source>
</evidence>
<dbReference type="GeneID" id="107226556"/>
<reference evidence="4" key="1">
    <citation type="submission" date="2025-08" db="UniProtKB">
        <authorList>
            <consortium name="RefSeq"/>
        </authorList>
    </citation>
    <scope>IDENTIFICATION</scope>
    <source>
        <tissue evidence="4">Thorax and Abdomen</tissue>
    </source>
</reference>
<keyword evidence="3" id="KW-1185">Reference proteome</keyword>
<dbReference type="Pfam" id="PF14291">
    <property type="entry name" value="DUF4371"/>
    <property type="match status" value="1"/>
</dbReference>
<evidence type="ECO:0000259" key="2">
    <source>
        <dbReference type="SMART" id="SM00597"/>
    </source>
</evidence>
<dbReference type="InterPro" id="IPR008906">
    <property type="entry name" value="HATC_C_dom"/>
</dbReference>
<evidence type="ECO:0000256" key="1">
    <source>
        <dbReference type="SAM" id="MobiDB-lite"/>
    </source>
</evidence>
<protein>
    <submittedName>
        <fullName evidence="4">Zinc finger MYM-type protein 1-like</fullName>
    </submittedName>
</protein>
<gene>
    <name evidence="4" type="primary">LOC107226556</name>
</gene>
<dbReference type="InterPro" id="IPR025398">
    <property type="entry name" value="DUF4371"/>
</dbReference>
<feature type="region of interest" description="Disordered" evidence="1">
    <location>
        <begin position="1"/>
        <end position="20"/>
    </location>
</feature>
<accession>A0ABM3GQR6</accession>
<dbReference type="Proteomes" id="UP000829291">
    <property type="component" value="Chromosome 1"/>
</dbReference>
<feature type="domain" description="TTF-type" evidence="2">
    <location>
        <begin position="150"/>
        <end position="235"/>
    </location>
</feature>
<dbReference type="Pfam" id="PF05699">
    <property type="entry name" value="Dimer_Tnp_hAT"/>
    <property type="match status" value="1"/>
</dbReference>
<dbReference type="InterPro" id="IPR012337">
    <property type="entry name" value="RNaseH-like_sf"/>
</dbReference>